<name>A0ACC1BTA0_9ROSI</name>
<sequence>MSLVEALLFTLIAMLTVLDSQSNNKEPINVNELPKEAQNVLAVCKSERRDECPSLCVLNTQAALPLLQYKRRRQNDSGSNRSNGSDNSTGTGHDPSSSTTTTAETTMTNAATTTAISALLEFSLMESIEPPKENPPALGTTFGADGFDSSVPPSCVKLIKDLQKQVHKTAVERETLKLEMMSAQAMINILQSRIDYLSKENEDLKRRI</sequence>
<gene>
    <name evidence="1" type="ORF">Patl1_06003</name>
</gene>
<evidence type="ECO:0000313" key="1">
    <source>
        <dbReference type="EMBL" id="KAJ0102175.1"/>
    </source>
</evidence>
<accession>A0ACC1BTA0</accession>
<proteinExistence type="predicted"/>
<evidence type="ECO:0000313" key="2">
    <source>
        <dbReference type="Proteomes" id="UP001164250"/>
    </source>
</evidence>
<protein>
    <submittedName>
        <fullName evidence="1">Uncharacterized protein</fullName>
    </submittedName>
</protein>
<dbReference type="Proteomes" id="UP001164250">
    <property type="component" value="Chromosome 3"/>
</dbReference>
<reference evidence="2" key="1">
    <citation type="journal article" date="2023" name="G3 (Bethesda)">
        <title>Genome assembly and association tests identify interacting loci associated with vigor, precocity, and sex in interspecific pistachio rootstocks.</title>
        <authorList>
            <person name="Palmer W."/>
            <person name="Jacygrad E."/>
            <person name="Sagayaradj S."/>
            <person name="Cavanaugh K."/>
            <person name="Han R."/>
            <person name="Bertier L."/>
            <person name="Beede B."/>
            <person name="Kafkas S."/>
            <person name="Golino D."/>
            <person name="Preece J."/>
            <person name="Michelmore R."/>
        </authorList>
    </citation>
    <scope>NUCLEOTIDE SEQUENCE [LARGE SCALE GENOMIC DNA]</scope>
</reference>
<keyword evidence="2" id="KW-1185">Reference proteome</keyword>
<comment type="caution">
    <text evidence="1">The sequence shown here is derived from an EMBL/GenBank/DDBJ whole genome shotgun (WGS) entry which is preliminary data.</text>
</comment>
<dbReference type="EMBL" id="CM047899">
    <property type="protein sequence ID" value="KAJ0102175.1"/>
    <property type="molecule type" value="Genomic_DNA"/>
</dbReference>
<organism evidence="1 2">
    <name type="scientific">Pistacia atlantica</name>
    <dbReference type="NCBI Taxonomy" id="434234"/>
    <lineage>
        <taxon>Eukaryota</taxon>
        <taxon>Viridiplantae</taxon>
        <taxon>Streptophyta</taxon>
        <taxon>Embryophyta</taxon>
        <taxon>Tracheophyta</taxon>
        <taxon>Spermatophyta</taxon>
        <taxon>Magnoliopsida</taxon>
        <taxon>eudicotyledons</taxon>
        <taxon>Gunneridae</taxon>
        <taxon>Pentapetalae</taxon>
        <taxon>rosids</taxon>
        <taxon>malvids</taxon>
        <taxon>Sapindales</taxon>
        <taxon>Anacardiaceae</taxon>
        <taxon>Pistacia</taxon>
    </lineage>
</organism>